<dbReference type="AlphaFoldDB" id="A0A699QVD7"/>
<gene>
    <name evidence="2" type="ORF">Tci_846170</name>
</gene>
<name>A0A699QVD7_TANCI</name>
<feature type="compositionally biased region" description="Polar residues" evidence="1">
    <location>
        <begin position="62"/>
        <end position="72"/>
    </location>
</feature>
<sequence>MMKHEKDTDEEADSFDDQLDTPDEVEDSSNEEVESTDEEGDTSDEDFELELKKKSNSKGKAMQSQISPNSKSFHTRRYGKTQIGSERALSISLAMKNMVMLTQKG</sequence>
<evidence type="ECO:0000256" key="1">
    <source>
        <dbReference type="SAM" id="MobiDB-lite"/>
    </source>
</evidence>
<reference evidence="2" key="1">
    <citation type="journal article" date="2019" name="Sci. Rep.">
        <title>Draft genome of Tanacetum cinerariifolium, the natural source of mosquito coil.</title>
        <authorList>
            <person name="Yamashiro T."/>
            <person name="Shiraishi A."/>
            <person name="Satake H."/>
            <person name="Nakayama K."/>
        </authorList>
    </citation>
    <scope>NUCLEOTIDE SEQUENCE</scope>
</reference>
<accession>A0A699QVD7</accession>
<evidence type="ECO:0000313" key="2">
    <source>
        <dbReference type="EMBL" id="GFC74200.1"/>
    </source>
</evidence>
<proteinExistence type="predicted"/>
<feature type="compositionally biased region" description="Acidic residues" evidence="1">
    <location>
        <begin position="8"/>
        <end position="48"/>
    </location>
</feature>
<feature type="region of interest" description="Disordered" evidence="1">
    <location>
        <begin position="1"/>
        <end position="78"/>
    </location>
</feature>
<protein>
    <submittedName>
        <fullName evidence="2">Uncharacterized protein</fullName>
    </submittedName>
</protein>
<organism evidence="2">
    <name type="scientific">Tanacetum cinerariifolium</name>
    <name type="common">Dalmatian daisy</name>
    <name type="synonym">Chrysanthemum cinerariifolium</name>
    <dbReference type="NCBI Taxonomy" id="118510"/>
    <lineage>
        <taxon>Eukaryota</taxon>
        <taxon>Viridiplantae</taxon>
        <taxon>Streptophyta</taxon>
        <taxon>Embryophyta</taxon>
        <taxon>Tracheophyta</taxon>
        <taxon>Spermatophyta</taxon>
        <taxon>Magnoliopsida</taxon>
        <taxon>eudicotyledons</taxon>
        <taxon>Gunneridae</taxon>
        <taxon>Pentapetalae</taxon>
        <taxon>asterids</taxon>
        <taxon>campanulids</taxon>
        <taxon>Asterales</taxon>
        <taxon>Asteraceae</taxon>
        <taxon>Asteroideae</taxon>
        <taxon>Anthemideae</taxon>
        <taxon>Anthemidinae</taxon>
        <taxon>Tanacetum</taxon>
    </lineage>
</organism>
<comment type="caution">
    <text evidence="2">The sequence shown here is derived from an EMBL/GenBank/DDBJ whole genome shotgun (WGS) entry which is preliminary data.</text>
</comment>
<dbReference type="EMBL" id="BKCJ011046201">
    <property type="protein sequence ID" value="GFC74200.1"/>
    <property type="molecule type" value="Genomic_DNA"/>
</dbReference>